<dbReference type="Proteomes" id="UP000184513">
    <property type="component" value="Unassembled WGS sequence"/>
</dbReference>
<protein>
    <submittedName>
        <fullName evidence="2">Putative transposase</fullName>
    </submittedName>
</protein>
<accession>A0A1M7Q7X9</accession>
<proteinExistence type="predicted"/>
<evidence type="ECO:0000259" key="1">
    <source>
        <dbReference type="Pfam" id="PF04986"/>
    </source>
</evidence>
<dbReference type="InterPro" id="IPR007069">
    <property type="entry name" value="Transposase_32"/>
</dbReference>
<dbReference type="RefSeq" id="WP_073096822.1">
    <property type="nucleotide sequence ID" value="NZ_FRCY01000015.1"/>
</dbReference>
<dbReference type="AlphaFoldDB" id="A0A1M7Q7X9"/>
<feature type="domain" description="Transposase IS801/IS1294" evidence="1">
    <location>
        <begin position="7"/>
        <end position="71"/>
    </location>
</feature>
<reference evidence="2 3" key="1">
    <citation type="submission" date="2016-11" db="EMBL/GenBank/DDBJ databases">
        <authorList>
            <person name="Jaros S."/>
            <person name="Januszkiewicz K."/>
            <person name="Wedrychowicz H."/>
        </authorList>
    </citation>
    <scope>NUCLEOTIDE SEQUENCE [LARGE SCALE GENOMIC DNA]</scope>
    <source>
        <strain evidence="2 3">CGMCC 1.6102</strain>
    </source>
</reference>
<dbReference type="GO" id="GO:0006313">
    <property type="term" value="P:DNA transposition"/>
    <property type="evidence" value="ECO:0007669"/>
    <property type="project" value="InterPro"/>
</dbReference>
<dbReference type="GO" id="GO:0004803">
    <property type="term" value="F:transposase activity"/>
    <property type="evidence" value="ECO:0007669"/>
    <property type="project" value="InterPro"/>
</dbReference>
<dbReference type="EMBL" id="FRCY01000015">
    <property type="protein sequence ID" value="SHN26594.1"/>
    <property type="molecule type" value="Genomic_DNA"/>
</dbReference>
<dbReference type="Pfam" id="PF04986">
    <property type="entry name" value="Y2_Tnp"/>
    <property type="match status" value="1"/>
</dbReference>
<gene>
    <name evidence="2" type="ORF">SAMN04488057_1153</name>
</gene>
<dbReference type="GO" id="GO:0003677">
    <property type="term" value="F:DNA binding"/>
    <property type="evidence" value="ECO:0007669"/>
    <property type="project" value="InterPro"/>
</dbReference>
<dbReference type="OrthoDB" id="9791273at2"/>
<dbReference type="STRING" id="388280.SAMN04488057_1153"/>
<sequence>MQQAYATPCVVFGEHPLSDARQVIHYMGQYSHRVAISNHRIKDISDTHATFQAKDCRDKAKTVRLPRVEFLPIRPINPIFQEF</sequence>
<evidence type="ECO:0000313" key="3">
    <source>
        <dbReference type="Proteomes" id="UP000184513"/>
    </source>
</evidence>
<evidence type="ECO:0000313" key="2">
    <source>
        <dbReference type="EMBL" id="SHN26594.1"/>
    </source>
</evidence>
<name>A0A1M7Q7X9_9BACT</name>
<keyword evidence="3" id="KW-1185">Reference proteome</keyword>
<organism evidence="2 3">
    <name type="scientific">Cyclobacterium lianum</name>
    <dbReference type="NCBI Taxonomy" id="388280"/>
    <lineage>
        <taxon>Bacteria</taxon>
        <taxon>Pseudomonadati</taxon>
        <taxon>Bacteroidota</taxon>
        <taxon>Cytophagia</taxon>
        <taxon>Cytophagales</taxon>
        <taxon>Cyclobacteriaceae</taxon>
        <taxon>Cyclobacterium</taxon>
    </lineage>
</organism>